<evidence type="ECO:0000313" key="2">
    <source>
        <dbReference type="Proteomes" id="UP000032142"/>
    </source>
</evidence>
<gene>
    <name evidence="1" type="ORF">F383_09809</name>
</gene>
<evidence type="ECO:0000313" key="1">
    <source>
        <dbReference type="EMBL" id="KHG29255.1"/>
    </source>
</evidence>
<dbReference type="AlphaFoldDB" id="A0A0B0PW89"/>
<protein>
    <submittedName>
        <fullName evidence="1">Uncharacterized protein</fullName>
    </submittedName>
</protein>
<keyword evidence="2" id="KW-1185">Reference proteome</keyword>
<organism evidence="1 2">
    <name type="scientific">Gossypium arboreum</name>
    <name type="common">Tree cotton</name>
    <name type="synonym">Gossypium nanking</name>
    <dbReference type="NCBI Taxonomy" id="29729"/>
    <lineage>
        <taxon>Eukaryota</taxon>
        <taxon>Viridiplantae</taxon>
        <taxon>Streptophyta</taxon>
        <taxon>Embryophyta</taxon>
        <taxon>Tracheophyta</taxon>
        <taxon>Spermatophyta</taxon>
        <taxon>Magnoliopsida</taxon>
        <taxon>eudicotyledons</taxon>
        <taxon>Gunneridae</taxon>
        <taxon>Pentapetalae</taxon>
        <taxon>rosids</taxon>
        <taxon>malvids</taxon>
        <taxon>Malvales</taxon>
        <taxon>Malvaceae</taxon>
        <taxon>Malvoideae</taxon>
        <taxon>Gossypium</taxon>
    </lineage>
</organism>
<accession>A0A0B0PW89</accession>
<dbReference type="Proteomes" id="UP000032142">
    <property type="component" value="Unassembled WGS sequence"/>
</dbReference>
<proteinExistence type="predicted"/>
<sequence length="29" mass="3490">MIDLGYKHIHMFFFATIQLNHYTMSTNKS</sequence>
<name>A0A0B0PW89_GOSAR</name>
<dbReference type="EMBL" id="KN448750">
    <property type="protein sequence ID" value="KHG29255.1"/>
    <property type="molecule type" value="Genomic_DNA"/>
</dbReference>
<reference evidence="2" key="1">
    <citation type="submission" date="2014-09" db="EMBL/GenBank/DDBJ databases">
        <authorList>
            <person name="Mudge J."/>
            <person name="Ramaraj T."/>
            <person name="Lindquist I.E."/>
            <person name="Bharti A.K."/>
            <person name="Sundararajan A."/>
            <person name="Cameron C.T."/>
            <person name="Woodward J.E."/>
            <person name="May G.D."/>
            <person name="Brubaker C."/>
            <person name="Broadhvest J."/>
            <person name="Wilkins T.A."/>
        </authorList>
    </citation>
    <scope>NUCLEOTIDE SEQUENCE</scope>
    <source>
        <strain evidence="2">cv. AKA8401</strain>
    </source>
</reference>